<reference evidence="1" key="1">
    <citation type="journal article" date="2003" name="Genome Biol.">
        <title>An integrated gene annotation and transcriptional profiling approach towards the full gene content of the Drosophila genome.</title>
        <authorList>
            <person name="Hild M."/>
            <person name="Beckmann B."/>
            <person name="Haas S.A."/>
            <person name="Koch B."/>
            <person name="Solovyev V."/>
            <person name="Busold C."/>
            <person name="Fellenberg K."/>
            <person name="Boutros M."/>
            <person name="Vingron M."/>
            <person name="Sauer F."/>
            <person name="Hoheisel J.D."/>
            <person name="Paro R."/>
        </authorList>
    </citation>
    <scope>NUCLEOTIDE SEQUENCE</scope>
</reference>
<gene>
    <name evidence="1" type="ORF">HDC02656</name>
</gene>
<protein>
    <submittedName>
        <fullName evidence="1">HDC02656</fullName>
    </submittedName>
</protein>
<name>Q6IHF4_DROME</name>
<dbReference type="AlphaFoldDB" id="Q6IHF4"/>
<dbReference type="EMBL" id="BK003462">
    <property type="protein sequence ID" value="DAA03661.1"/>
    <property type="molecule type" value="Genomic_DNA"/>
</dbReference>
<proteinExistence type="predicted"/>
<organism evidence="1">
    <name type="scientific">Drosophila melanogaster</name>
    <name type="common">Fruit fly</name>
    <dbReference type="NCBI Taxonomy" id="7227"/>
    <lineage>
        <taxon>Eukaryota</taxon>
        <taxon>Metazoa</taxon>
        <taxon>Ecdysozoa</taxon>
        <taxon>Arthropoda</taxon>
        <taxon>Hexapoda</taxon>
        <taxon>Insecta</taxon>
        <taxon>Pterygota</taxon>
        <taxon>Neoptera</taxon>
        <taxon>Endopterygota</taxon>
        <taxon>Diptera</taxon>
        <taxon>Brachycera</taxon>
        <taxon>Muscomorpha</taxon>
        <taxon>Ephydroidea</taxon>
        <taxon>Drosophilidae</taxon>
        <taxon>Drosophila</taxon>
        <taxon>Sophophora</taxon>
    </lineage>
</organism>
<sequence>MGIEYRNLYRDQDERDAEQKNFFHSATKCLLCIFRLVSFTVQIRLTIEKLWRADTSQTCRHNKH</sequence>
<evidence type="ECO:0000313" key="1">
    <source>
        <dbReference type="EMBL" id="DAA03661.1"/>
    </source>
</evidence>
<accession>Q6IHF4</accession>